<reference evidence="13" key="1">
    <citation type="journal article" date="2013" name="Science">
        <title>Comparative analysis of bat genomes provides insight into the evolution of flight and immunity.</title>
        <authorList>
            <person name="Zhang G."/>
            <person name="Cowled C."/>
            <person name="Shi Z."/>
            <person name="Huang Z."/>
            <person name="Bishop-Lilly K.A."/>
            <person name="Fang X."/>
            <person name="Wynne J.W."/>
            <person name="Xiong Z."/>
            <person name="Baker M.L."/>
            <person name="Zhao W."/>
            <person name="Tachedjian M."/>
            <person name="Zhu Y."/>
            <person name="Zhou P."/>
            <person name="Jiang X."/>
            <person name="Ng J."/>
            <person name="Yang L."/>
            <person name="Wu L."/>
            <person name="Xiao J."/>
            <person name="Feng Y."/>
            <person name="Chen Y."/>
            <person name="Sun X."/>
            <person name="Zhang Y."/>
            <person name="Marsh G.A."/>
            <person name="Crameri G."/>
            <person name="Broder C.C."/>
            <person name="Frey K.G."/>
            <person name="Wang L.F."/>
            <person name="Wang J."/>
        </authorList>
    </citation>
    <scope>NUCLEOTIDE SEQUENCE [LARGE SCALE GENOMIC DNA]</scope>
</reference>
<dbReference type="GO" id="GO:0005886">
    <property type="term" value="C:plasma membrane"/>
    <property type="evidence" value="ECO:0007669"/>
    <property type="project" value="UniProtKB-SubCell"/>
</dbReference>
<name>L5KQF0_PTEAL</name>
<evidence type="ECO:0000256" key="9">
    <source>
        <dbReference type="PROSITE-ProRule" id="PRU01354"/>
    </source>
</evidence>
<keyword evidence="7 9" id="KW-0472">Membrane</keyword>
<keyword evidence="3" id="KW-0597">Phosphoprotein</keyword>
<dbReference type="FunCoup" id="L5KQF0">
    <property type="interactions" value="54"/>
</dbReference>
<keyword evidence="8" id="KW-0325">Glycoprotein</keyword>
<evidence type="ECO:0000313" key="13">
    <source>
        <dbReference type="Proteomes" id="UP000010552"/>
    </source>
</evidence>
<organism evidence="12 13">
    <name type="scientific">Pteropus alecto</name>
    <name type="common">Black flying fox</name>
    <dbReference type="NCBI Taxonomy" id="9402"/>
    <lineage>
        <taxon>Eukaryota</taxon>
        <taxon>Metazoa</taxon>
        <taxon>Chordata</taxon>
        <taxon>Craniata</taxon>
        <taxon>Vertebrata</taxon>
        <taxon>Euteleostomi</taxon>
        <taxon>Mammalia</taxon>
        <taxon>Eutheria</taxon>
        <taxon>Laurasiatheria</taxon>
        <taxon>Chiroptera</taxon>
        <taxon>Yinpterochiroptera</taxon>
        <taxon>Pteropodoidea</taxon>
        <taxon>Pteropodidae</taxon>
        <taxon>Pteropodinae</taxon>
        <taxon>Pteropus</taxon>
    </lineage>
</organism>
<sequence length="306" mass="34315">MRAAILVTPPPSCYVVTPSHVTSLMHVTPPLARPKSATIRMPRPGHGPQWQLCCRLSGPPAAVTHLRASLVPPLPSEAWAQPIFRLDRLLGVPQSGKATPHARAAPTRSQYVCGLRPRPLLLRLLRPYSTPWLRLSIGVHCHAENAFKVRLSIRTALGDKAYAWDTNEEYLFKAMVAFSMRKVHNRETTEMNRNRINNAFFLNDQTLEFLKIPSTLAPPTEPSVPIWIIIFGVIFCIVIVAITLLVLSGIRQHRRKNKEPFEVDDTEDKCENTVTIENGIPCDPLDTKGGHVNDTFMTENERLTSL</sequence>
<dbReference type="STRING" id="9402.L5KQF0"/>
<keyword evidence="5" id="KW-0732">Signal</keyword>
<protein>
    <submittedName>
        <fullName evidence="12">Collectrin</fullName>
    </submittedName>
</protein>
<dbReference type="EMBL" id="KB030639">
    <property type="protein sequence ID" value="ELK12923.1"/>
    <property type="molecule type" value="Genomic_DNA"/>
</dbReference>
<dbReference type="InterPro" id="IPR042944">
    <property type="entry name" value="Collectrin"/>
</dbReference>
<proteinExistence type="predicted"/>
<dbReference type="GO" id="GO:0070062">
    <property type="term" value="C:extracellular exosome"/>
    <property type="evidence" value="ECO:0007669"/>
    <property type="project" value="TreeGrafter"/>
</dbReference>
<evidence type="ECO:0000313" key="12">
    <source>
        <dbReference type="EMBL" id="ELK12923.1"/>
    </source>
</evidence>
<evidence type="ECO:0000256" key="1">
    <source>
        <dbReference type="ARBA" id="ARBA00004251"/>
    </source>
</evidence>
<evidence type="ECO:0000256" key="8">
    <source>
        <dbReference type="ARBA" id="ARBA00023180"/>
    </source>
</evidence>
<dbReference type="PROSITE" id="PS52010">
    <property type="entry name" value="COLLECTRIN_LIKE"/>
    <property type="match status" value="1"/>
</dbReference>
<dbReference type="PANTHER" id="PTHR46884:SF1">
    <property type="entry name" value="COLLECTRIN"/>
    <property type="match status" value="1"/>
</dbReference>
<dbReference type="Proteomes" id="UP000010552">
    <property type="component" value="Unassembled WGS sequence"/>
</dbReference>
<keyword evidence="4 9" id="KW-0812">Transmembrane</keyword>
<gene>
    <name evidence="12" type="ORF">PAL_GLEAN10010587</name>
</gene>
<evidence type="ECO:0000259" key="11">
    <source>
        <dbReference type="PROSITE" id="PS52010"/>
    </source>
</evidence>
<keyword evidence="13" id="KW-1185">Reference proteome</keyword>
<dbReference type="PANTHER" id="PTHR46884">
    <property type="entry name" value="COLLECTRIN"/>
    <property type="match status" value="1"/>
</dbReference>
<accession>L5KQF0</accession>
<evidence type="ECO:0000256" key="10">
    <source>
        <dbReference type="SAM" id="Phobius"/>
    </source>
</evidence>
<comment type="subcellular location">
    <subcellularLocation>
        <location evidence="1 9">Cell membrane</location>
        <topology evidence="1 9">Single-pass type I membrane protein</topology>
    </subcellularLocation>
</comment>
<evidence type="ECO:0000256" key="7">
    <source>
        <dbReference type="ARBA" id="ARBA00023136"/>
    </source>
</evidence>
<evidence type="ECO:0000256" key="4">
    <source>
        <dbReference type="ARBA" id="ARBA00022692"/>
    </source>
</evidence>
<feature type="domain" description="Collectrin-like" evidence="11">
    <location>
        <begin position="143"/>
        <end position="306"/>
    </location>
</feature>
<evidence type="ECO:0000256" key="6">
    <source>
        <dbReference type="ARBA" id="ARBA00022989"/>
    </source>
</evidence>
<keyword evidence="6 9" id="KW-1133">Transmembrane helix</keyword>
<evidence type="ECO:0000256" key="3">
    <source>
        <dbReference type="ARBA" id="ARBA00022553"/>
    </source>
</evidence>
<dbReference type="GO" id="GO:0051957">
    <property type="term" value="P:positive regulation of amino acid transport"/>
    <property type="evidence" value="ECO:0007669"/>
    <property type="project" value="TreeGrafter"/>
</dbReference>
<evidence type="ECO:0000256" key="2">
    <source>
        <dbReference type="ARBA" id="ARBA00022475"/>
    </source>
</evidence>
<evidence type="ECO:0000256" key="5">
    <source>
        <dbReference type="ARBA" id="ARBA00022729"/>
    </source>
</evidence>
<dbReference type="InParanoid" id="L5KQF0"/>
<dbReference type="Pfam" id="PF16959">
    <property type="entry name" value="Collectrin"/>
    <property type="match status" value="2"/>
</dbReference>
<dbReference type="AlphaFoldDB" id="L5KQF0"/>
<feature type="transmembrane region" description="Helical" evidence="10">
    <location>
        <begin position="224"/>
        <end position="247"/>
    </location>
</feature>
<dbReference type="InterPro" id="IPR031588">
    <property type="entry name" value="Collectrin_dom"/>
</dbReference>
<keyword evidence="2 9" id="KW-1003">Cell membrane</keyword>